<reference evidence="2" key="1">
    <citation type="journal article" date="2019" name="Int. J. Syst. Evol. Microbiol.">
        <title>The Global Catalogue of Microorganisms (GCM) 10K type strain sequencing project: providing services to taxonomists for standard genome sequencing and annotation.</title>
        <authorList>
            <consortium name="The Broad Institute Genomics Platform"/>
            <consortium name="The Broad Institute Genome Sequencing Center for Infectious Disease"/>
            <person name="Wu L."/>
            <person name="Ma J."/>
        </authorList>
    </citation>
    <scope>NUCLEOTIDE SEQUENCE [LARGE SCALE GENOMIC DNA]</scope>
    <source>
        <strain evidence="2">CCUG 53915</strain>
    </source>
</reference>
<accession>A0ABW3U4R4</accession>
<keyword evidence="2" id="KW-1185">Reference proteome</keyword>
<name>A0ABW3U4R4_9BACL</name>
<dbReference type="RefSeq" id="WP_381482222.1">
    <property type="nucleotide sequence ID" value="NZ_JBHTLT010000127.1"/>
</dbReference>
<dbReference type="Proteomes" id="UP001597231">
    <property type="component" value="Unassembled WGS sequence"/>
</dbReference>
<protein>
    <submittedName>
        <fullName evidence="1">Uncharacterized protein</fullName>
    </submittedName>
</protein>
<evidence type="ECO:0000313" key="1">
    <source>
        <dbReference type="EMBL" id="MFD1206643.1"/>
    </source>
</evidence>
<gene>
    <name evidence="1" type="ORF">ACFQ38_16220</name>
</gene>
<evidence type="ECO:0000313" key="2">
    <source>
        <dbReference type="Proteomes" id="UP001597231"/>
    </source>
</evidence>
<organism evidence="1 2">
    <name type="scientific">Sporosarcina contaminans</name>
    <dbReference type="NCBI Taxonomy" id="633403"/>
    <lineage>
        <taxon>Bacteria</taxon>
        <taxon>Bacillati</taxon>
        <taxon>Bacillota</taxon>
        <taxon>Bacilli</taxon>
        <taxon>Bacillales</taxon>
        <taxon>Caryophanaceae</taxon>
        <taxon>Sporosarcina</taxon>
    </lineage>
</organism>
<comment type="caution">
    <text evidence="1">The sequence shown here is derived from an EMBL/GenBank/DDBJ whole genome shotgun (WGS) entry which is preliminary data.</text>
</comment>
<sequence>MITIVLMICSFFFGFAIGAYGLYKRFVRNSENLYLAATADIFSILEKQGYRIIKEGAECNDN</sequence>
<dbReference type="EMBL" id="JBHTLT010000127">
    <property type="protein sequence ID" value="MFD1206643.1"/>
    <property type="molecule type" value="Genomic_DNA"/>
</dbReference>
<proteinExistence type="predicted"/>